<name>A0A401UAV2_9BACT</name>
<keyword evidence="4" id="KW-1185">Reference proteome</keyword>
<accession>A0A401UAV2</accession>
<dbReference type="Pfam" id="PF02272">
    <property type="entry name" value="DHHA1"/>
    <property type="match status" value="1"/>
</dbReference>
<sequence>MEQAQALKAFLDQPRRIVVTTHHKPDADALGSSLGLAGYLKKKGHQVQVITPSDYPNFLSWMPGNEEVIAYEPAKAALVANKIKEAEIIFCLDFSALSRIYDMADMVRQASAKKVMIDHHLEPEDFAEFVQWNVNAASTAQLVYQLIIEFGERAIIDTDIASCLYAGLMTDTGGFRHSNTHHEEFLIASDLVSLGANPSRISKLVYETNTLERLRLTGFVLSEKLVVLPEYKTAYITLTDEELRRFSSQTGDTEGLVNYGLSIQGIKMAAFIYKRKEDVKLSFRSLGSFSVSDLSRAHFEGGGHKNAAGGQSKLSLEETIQKFLKLLPTYKEQLNAID</sequence>
<feature type="domain" description="DHHA1" evidence="2">
    <location>
        <begin position="249"/>
        <end position="327"/>
    </location>
</feature>
<evidence type="ECO:0000313" key="3">
    <source>
        <dbReference type="EMBL" id="GCC52019.1"/>
    </source>
</evidence>
<dbReference type="InterPro" id="IPR051319">
    <property type="entry name" value="Oligoribo/pAp-PDE_c-di-AMP_PDE"/>
</dbReference>
<dbReference type="InterPro" id="IPR038763">
    <property type="entry name" value="DHH_sf"/>
</dbReference>
<dbReference type="PANTHER" id="PTHR47618:SF1">
    <property type="entry name" value="BIFUNCTIONAL OLIGORIBONUCLEASE AND PAP PHOSPHATASE NRNA"/>
    <property type="match status" value="1"/>
</dbReference>
<organism evidence="3 4">
    <name type="scientific">Chryseotalea sanaruensis</name>
    <dbReference type="NCBI Taxonomy" id="2482724"/>
    <lineage>
        <taxon>Bacteria</taxon>
        <taxon>Pseudomonadati</taxon>
        <taxon>Bacteroidota</taxon>
        <taxon>Cytophagia</taxon>
        <taxon>Cytophagales</taxon>
        <taxon>Chryseotaleaceae</taxon>
        <taxon>Chryseotalea</taxon>
    </lineage>
</organism>
<dbReference type="GO" id="GO:0003676">
    <property type="term" value="F:nucleic acid binding"/>
    <property type="evidence" value="ECO:0007669"/>
    <property type="project" value="InterPro"/>
</dbReference>
<dbReference type="EMBL" id="BHXQ01000004">
    <property type="protein sequence ID" value="GCC52019.1"/>
    <property type="molecule type" value="Genomic_DNA"/>
</dbReference>
<dbReference type="Gene3D" id="3.90.1640.10">
    <property type="entry name" value="inorganic pyrophosphatase (n-terminal core)"/>
    <property type="match status" value="1"/>
</dbReference>
<dbReference type="PANTHER" id="PTHR47618">
    <property type="entry name" value="BIFUNCTIONAL OLIGORIBONUCLEASE AND PAP PHOSPHATASE NRNA"/>
    <property type="match status" value="1"/>
</dbReference>
<dbReference type="RefSeq" id="WP_127122673.1">
    <property type="nucleotide sequence ID" value="NZ_BHXQ01000004.1"/>
</dbReference>
<comment type="caution">
    <text evidence="3">The sequence shown here is derived from an EMBL/GenBank/DDBJ whole genome shotgun (WGS) entry which is preliminary data.</text>
</comment>
<protein>
    <submittedName>
        <fullName evidence="3">Bifunctional oligoribonuclease/PAP phosphatase NrnA</fullName>
    </submittedName>
</protein>
<dbReference type="InterPro" id="IPR003156">
    <property type="entry name" value="DHHA1_dom"/>
</dbReference>
<dbReference type="SUPFAM" id="SSF64182">
    <property type="entry name" value="DHH phosphoesterases"/>
    <property type="match status" value="1"/>
</dbReference>
<evidence type="ECO:0000259" key="1">
    <source>
        <dbReference type="Pfam" id="PF01368"/>
    </source>
</evidence>
<dbReference type="InterPro" id="IPR001667">
    <property type="entry name" value="DDH_dom"/>
</dbReference>
<feature type="domain" description="DDH" evidence="1">
    <location>
        <begin position="16"/>
        <end position="167"/>
    </location>
</feature>
<dbReference type="Gene3D" id="3.10.310.30">
    <property type="match status" value="1"/>
</dbReference>
<evidence type="ECO:0000259" key="2">
    <source>
        <dbReference type="Pfam" id="PF02272"/>
    </source>
</evidence>
<proteinExistence type="predicted"/>
<gene>
    <name evidence="3" type="ORF">SanaruYs_22510</name>
</gene>
<evidence type="ECO:0000313" key="4">
    <source>
        <dbReference type="Proteomes" id="UP000288227"/>
    </source>
</evidence>
<reference evidence="3 4" key="1">
    <citation type="submission" date="2018-11" db="EMBL/GenBank/DDBJ databases">
        <title>Chryseotalea sanarue gen. nov., sp., nov., a member of the family Cytophagaceae, isolated from a brackish lake in Hamamatsu Japan.</title>
        <authorList>
            <person name="Maejima Y."/>
            <person name="Iino T."/>
            <person name="Muraguchi Y."/>
            <person name="Fukuda K."/>
            <person name="Ohkuma M."/>
            <person name="Moriuchi R."/>
            <person name="Dohra H."/>
            <person name="Kimbara K."/>
            <person name="Shintani M."/>
        </authorList>
    </citation>
    <scope>NUCLEOTIDE SEQUENCE [LARGE SCALE GENOMIC DNA]</scope>
    <source>
        <strain evidence="3 4">Ys</strain>
    </source>
</reference>
<dbReference type="Pfam" id="PF01368">
    <property type="entry name" value="DHH"/>
    <property type="match status" value="1"/>
</dbReference>
<dbReference type="OrthoDB" id="9803668at2"/>
<dbReference type="AlphaFoldDB" id="A0A401UAV2"/>
<dbReference type="Proteomes" id="UP000288227">
    <property type="component" value="Unassembled WGS sequence"/>
</dbReference>